<dbReference type="EMBL" id="MU842961">
    <property type="protein sequence ID" value="KAK2024563.1"/>
    <property type="molecule type" value="Genomic_DNA"/>
</dbReference>
<dbReference type="GO" id="GO:0008270">
    <property type="term" value="F:zinc ion binding"/>
    <property type="evidence" value="ECO:0007669"/>
    <property type="project" value="UniProtKB-KW"/>
</dbReference>
<evidence type="ECO:0000256" key="1">
    <source>
        <dbReference type="PROSITE-ProRule" id="PRU00723"/>
    </source>
</evidence>
<protein>
    <recommendedName>
        <fullName evidence="3">C3H1-type domain-containing protein</fullName>
    </recommendedName>
</protein>
<keyword evidence="1" id="KW-0479">Metal-binding</keyword>
<proteinExistence type="predicted"/>
<gene>
    <name evidence="4" type="ORF">LX32DRAFT_697088</name>
</gene>
<feature type="compositionally biased region" description="Low complexity" evidence="2">
    <location>
        <begin position="337"/>
        <end position="347"/>
    </location>
</feature>
<feature type="compositionally biased region" description="Low complexity" evidence="2">
    <location>
        <begin position="282"/>
        <end position="300"/>
    </location>
</feature>
<accession>A0AAD9H970</accession>
<keyword evidence="5" id="KW-1185">Reference proteome</keyword>
<feature type="region of interest" description="Disordered" evidence="2">
    <location>
        <begin position="34"/>
        <end position="55"/>
    </location>
</feature>
<sequence>MKMKNKNKRSTCRHFMRGTCVYWQKPELCRFPHRPEDAPRLPRPDGNTSPLHRAPPLYPEEAPSFVPDYQQHSFIPAAHQYNQGPITDPNSGYVYPEYHGDGSQYLGYHLNIDPHGDVGSRPYEYLVQPPPGFPYNAPRLVRADYNPEHGVCYRNSVALMNHVPESHAMPMDVQFGNSHPQASYRPPAYQNQYQLPYQLPDTPPDSRTISPPTPNPTTLSVISPADGYVAPPFEGYAHVDPEKLKRERSKICWYGNDCKRPNCYYRHGVFKGEVKGEASGFSSSPSPSTTTTTSSTSSSPCPALISAEFSDSDADPPNTGSRKGKEKCNARGLQTPEESSGQGSSSEAKTTAEERASKEKSSDGQKPGSSGRAPLVVNGTSYRRPPKHTAT</sequence>
<dbReference type="Proteomes" id="UP001232148">
    <property type="component" value="Unassembled WGS sequence"/>
</dbReference>
<evidence type="ECO:0000259" key="3">
    <source>
        <dbReference type="PROSITE" id="PS50103"/>
    </source>
</evidence>
<feature type="region of interest" description="Disordered" evidence="2">
    <location>
        <begin position="277"/>
        <end position="391"/>
    </location>
</feature>
<reference evidence="4" key="1">
    <citation type="submission" date="2021-06" db="EMBL/GenBank/DDBJ databases">
        <title>Comparative genomics, transcriptomics and evolutionary studies reveal genomic signatures of adaptation to plant cell wall in hemibiotrophic fungi.</title>
        <authorList>
            <consortium name="DOE Joint Genome Institute"/>
            <person name="Baroncelli R."/>
            <person name="Diaz J.F."/>
            <person name="Benocci T."/>
            <person name="Peng M."/>
            <person name="Battaglia E."/>
            <person name="Haridas S."/>
            <person name="Andreopoulos W."/>
            <person name="Labutti K."/>
            <person name="Pangilinan J."/>
            <person name="Floch G.L."/>
            <person name="Makela M.R."/>
            <person name="Henrissat B."/>
            <person name="Grigoriev I.V."/>
            <person name="Crouch J.A."/>
            <person name="De Vries R.P."/>
            <person name="Sukno S.A."/>
            <person name="Thon M.R."/>
        </authorList>
    </citation>
    <scope>NUCLEOTIDE SEQUENCE</scope>
    <source>
        <strain evidence="4">MAFF235873</strain>
    </source>
</reference>
<comment type="caution">
    <text evidence="4">The sequence shown here is derived from an EMBL/GenBank/DDBJ whole genome shotgun (WGS) entry which is preliminary data.</text>
</comment>
<dbReference type="PROSITE" id="PS50103">
    <property type="entry name" value="ZF_C3H1"/>
    <property type="match status" value="1"/>
</dbReference>
<keyword evidence="1" id="KW-0862">Zinc</keyword>
<evidence type="ECO:0000313" key="4">
    <source>
        <dbReference type="EMBL" id="KAK2024563.1"/>
    </source>
</evidence>
<evidence type="ECO:0000313" key="5">
    <source>
        <dbReference type="Proteomes" id="UP001232148"/>
    </source>
</evidence>
<feature type="domain" description="C3H1-type" evidence="3">
    <location>
        <begin position="6"/>
        <end position="36"/>
    </location>
</feature>
<organism evidence="4 5">
    <name type="scientific">Colletotrichum zoysiae</name>
    <dbReference type="NCBI Taxonomy" id="1216348"/>
    <lineage>
        <taxon>Eukaryota</taxon>
        <taxon>Fungi</taxon>
        <taxon>Dikarya</taxon>
        <taxon>Ascomycota</taxon>
        <taxon>Pezizomycotina</taxon>
        <taxon>Sordariomycetes</taxon>
        <taxon>Hypocreomycetidae</taxon>
        <taxon>Glomerellales</taxon>
        <taxon>Glomerellaceae</taxon>
        <taxon>Colletotrichum</taxon>
        <taxon>Colletotrichum graminicola species complex</taxon>
    </lineage>
</organism>
<keyword evidence="1" id="KW-0863">Zinc-finger</keyword>
<dbReference type="AlphaFoldDB" id="A0AAD9H970"/>
<feature type="compositionally biased region" description="Basic and acidic residues" evidence="2">
    <location>
        <begin position="34"/>
        <end position="43"/>
    </location>
</feature>
<dbReference type="InterPro" id="IPR000571">
    <property type="entry name" value="Znf_CCCH"/>
</dbReference>
<feature type="zinc finger region" description="C3H1-type" evidence="1">
    <location>
        <begin position="6"/>
        <end position="36"/>
    </location>
</feature>
<name>A0AAD9H970_9PEZI</name>
<feature type="compositionally biased region" description="Basic and acidic residues" evidence="2">
    <location>
        <begin position="350"/>
        <end position="363"/>
    </location>
</feature>
<evidence type="ECO:0000256" key="2">
    <source>
        <dbReference type="SAM" id="MobiDB-lite"/>
    </source>
</evidence>